<dbReference type="PANTHER" id="PTHR40050">
    <property type="entry name" value="INNER SPORE COAT PROTEIN H"/>
    <property type="match status" value="1"/>
</dbReference>
<dbReference type="Pfam" id="PF08757">
    <property type="entry name" value="CotH"/>
    <property type="match status" value="1"/>
</dbReference>
<evidence type="ECO:0008006" key="2">
    <source>
        <dbReference type="Google" id="ProtNLM"/>
    </source>
</evidence>
<evidence type="ECO:0000313" key="1">
    <source>
        <dbReference type="EMBL" id="ETJ19811.1"/>
    </source>
</evidence>
<accession>W1WPI5</accession>
<dbReference type="AlphaFoldDB" id="W1WPI5"/>
<dbReference type="EMBL" id="AZMM01018476">
    <property type="protein sequence ID" value="ETJ19811.1"/>
    <property type="molecule type" value="Genomic_DNA"/>
</dbReference>
<name>W1WPI5_9ZZZZ</name>
<protein>
    <recommendedName>
        <fullName evidence="2">CotH protein</fullName>
    </recommendedName>
</protein>
<dbReference type="PANTHER" id="PTHR40050:SF1">
    <property type="entry name" value="INNER SPORE COAT PROTEIN H"/>
    <property type="match status" value="1"/>
</dbReference>
<sequence length="405" mass="47500">NICLSEFPIVNINLNNKKNNGSELISKKFTYGNINVFDNEQYKNKLNVISESAKFKTRGLSSMSYKKKSYSIQFIDSNSGENKLINNLLGLKKNNRYALNSLYEDNSKIRDILSLNLWKNIDKNNANDVDMKYVELFINNEYYGLYGLSDVINEYTLNDNNGNSIIYKINDHVIPSLDSFNDNELVNNGLEIVYPKKSYDGIWNPLKNLTQLVYYSDDKKFSNNILNYIDIDNCVNYFILSELTHNADGLWRNNVFKYNKNDNKLIKVAWDFDLTWGSHWDGTNELMVNYDIKLSNELLHKRKSKVSPTYLEKRLWQNNVGNFRQKVAKRWKELRSGFLETESFVNYANSLYDEVTESGAREREHERWPDGGYSTDNSFIEKFIRQRLPYLDSQFLQYLDDSGEN</sequence>
<proteinExistence type="predicted"/>
<dbReference type="InterPro" id="IPR014867">
    <property type="entry name" value="Spore_coat_CotH_CotH2/3/7"/>
</dbReference>
<reference evidence="1" key="1">
    <citation type="submission" date="2013-12" db="EMBL/GenBank/DDBJ databases">
        <title>A Varibaculum cambriense genome reconstructed from a premature infant gut community with otherwise low bacterial novelty that shifts toward anaerobic metabolism during the third week of life.</title>
        <authorList>
            <person name="Brown C.T."/>
            <person name="Sharon I."/>
            <person name="Thomas B.C."/>
            <person name="Castelle C.J."/>
            <person name="Morowitz M.J."/>
            <person name="Banfield J.F."/>
        </authorList>
    </citation>
    <scope>NUCLEOTIDE SEQUENCE</scope>
</reference>
<feature type="non-terminal residue" evidence="1">
    <location>
        <position position="1"/>
    </location>
</feature>
<organism evidence="1">
    <name type="scientific">human gut metagenome</name>
    <dbReference type="NCBI Taxonomy" id="408170"/>
    <lineage>
        <taxon>unclassified sequences</taxon>
        <taxon>metagenomes</taxon>
        <taxon>organismal metagenomes</taxon>
    </lineage>
</organism>
<gene>
    <name evidence="1" type="ORF">Q604_UNBC18476G0001</name>
</gene>
<comment type="caution">
    <text evidence="1">The sequence shown here is derived from an EMBL/GenBank/DDBJ whole genome shotgun (WGS) entry which is preliminary data.</text>
</comment>